<dbReference type="InterPro" id="IPR018913">
    <property type="entry name" value="BppU_N"/>
</dbReference>
<name>A0A5N0YKY1_9ENTE</name>
<evidence type="ECO:0000313" key="4">
    <source>
        <dbReference type="Proteomes" id="UP000326078"/>
    </source>
</evidence>
<evidence type="ECO:0000256" key="1">
    <source>
        <dbReference type="SAM" id="Coils"/>
    </source>
</evidence>
<dbReference type="RefSeq" id="WP_151026708.1">
    <property type="nucleotide sequence ID" value="NZ_VYUK01000025.1"/>
</dbReference>
<gene>
    <name evidence="3" type="ORF">F6X95_13435</name>
</gene>
<keyword evidence="1" id="KW-0175">Coiled coil</keyword>
<feature type="domain" description="BppU N-terminal" evidence="2">
    <location>
        <begin position="6"/>
        <end position="146"/>
    </location>
</feature>
<organism evidence="3 4">
    <name type="scientific">Enterococcus durans</name>
    <dbReference type="NCBI Taxonomy" id="53345"/>
    <lineage>
        <taxon>Bacteria</taxon>
        <taxon>Bacillati</taxon>
        <taxon>Bacillota</taxon>
        <taxon>Bacilli</taxon>
        <taxon>Lactobacillales</taxon>
        <taxon>Enterococcaceae</taxon>
        <taxon>Enterococcus</taxon>
    </lineage>
</organism>
<dbReference type="AlphaFoldDB" id="A0A5N0YKY1"/>
<evidence type="ECO:0000313" key="3">
    <source>
        <dbReference type="EMBL" id="KAA9203537.1"/>
    </source>
</evidence>
<comment type="caution">
    <text evidence="3">The sequence shown here is derived from an EMBL/GenBank/DDBJ whole genome shotgun (WGS) entry which is preliminary data.</text>
</comment>
<evidence type="ECO:0000259" key="2">
    <source>
        <dbReference type="Pfam" id="PF10651"/>
    </source>
</evidence>
<dbReference type="Proteomes" id="UP000326078">
    <property type="component" value="Unassembled WGS sequence"/>
</dbReference>
<proteinExistence type="predicted"/>
<accession>A0A5N0YKY1</accession>
<protein>
    <submittedName>
        <fullName evidence="3">DUF2479 domain-containing protein</fullName>
    </submittedName>
</protein>
<dbReference type="Gene3D" id="2.60.120.260">
    <property type="entry name" value="Galactose-binding domain-like"/>
    <property type="match status" value="1"/>
</dbReference>
<sequence length="350" mass="38927">MSNRSINLDFSKTPVAPVIIYGRVGDNGLQTITVHLSNFNEPMDLRDGVLAFEGLISDGQKKIIDSEGITADPEKLIEGTFEYTFPSAAFSMEGIYKRAYFSFQKEGKRNTTGDFKIIVLGNTDIDVEEAESIITEYNKLIDQLNELYTQTTEKVTGEYEQFHQQVTESVTEINELINNTKIDLQGLKDKVAELKHIVENLENLSVVYSDSINFGNYDYSGNPNIAPLINDNNVMSLLNTVTKVTPKGTYATAEKIADGDLSVGVGMIPWSRYDFTPLTVGKQYTLTIPIRINEDYTGDISKLYIRLRCSNEDGGVLVSTKLIPTNTSKAEFVNISTTFTVPSTVKKSNN</sequence>
<feature type="non-terminal residue" evidence="3">
    <location>
        <position position="350"/>
    </location>
</feature>
<reference evidence="3 4" key="1">
    <citation type="submission" date="2019-09" db="EMBL/GenBank/DDBJ databases">
        <title>Vancomyinc resistant enterococci isolated from farm animals in Switzerland.</title>
        <authorList>
            <person name="Stevens M.J.A."/>
            <person name="Stephan R."/>
            <person name="Morach M."/>
            <person name="Nuesch-Inderbinen M."/>
        </authorList>
    </citation>
    <scope>NUCLEOTIDE SEQUENCE [LARGE SCALE GENOMIC DNA]</scope>
    <source>
        <strain evidence="3 4">GH27</strain>
    </source>
</reference>
<dbReference type="Gene3D" id="2.60.40.3350">
    <property type="match status" value="1"/>
</dbReference>
<feature type="coiled-coil region" evidence="1">
    <location>
        <begin position="127"/>
        <end position="204"/>
    </location>
</feature>
<dbReference type="Pfam" id="PF10651">
    <property type="entry name" value="BppU_N"/>
    <property type="match status" value="1"/>
</dbReference>
<dbReference type="EMBL" id="VYUT01000029">
    <property type="protein sequence ID" value="KAA9203537.1"/>
    <property type="molecule type" value="Genomic_DNA"/>
</dbReference>